<evidence type="ECO:0000313" key="4">
    <source>
        <dbReference type="Proteomes" id="UP000233750"/>
    </source>
</evidence>
<dbReference type="InterPro" id="IPR036689">
    <property type="entry name" value="ESAT-6-like_sf"/>
</dbReference>
<name>A0A2N3WGE8_9PSEU</name>
<organism evidence="3 4">
    <name type="scientific">Amycolatopsis echigonensis</name>
    <dbReference type="NCBI Taxonomy" id="2576905"/>
    <lineage>
        <taxon>Bacteria</taxon>
        <taxon>Bacillati</taxon>
        <taxon>Actinomycetota</taxon>
        <taxon>Actinomycetes</taxon>
        <taxon>Pseudonocardiales</taxon>
        <taxon>Pseudonocardiaceae</taxon>
        <taxon>Amycolatopsis</taxon>
    </lineage>
</organism>
<sequence length="456" mass="46092">MNWDRVADAVAPVETGSYPALGFDPAPGVVAKVTDVATTLGSVATEMGQAYEDLAKLGKSDGFWEGDGAQAFQKTVGQVPEYLDKAHRSLSGASGTLTRWAEDLGTMQRQAADLEHQAEAAQAQVSSAQANPDFRLAGQTFSDPAQLQQAQEALGKAQQQLNKAQGDLDALRESAKRLLAQHGDLAGQVAEALRKAKDEAPEEPGLLDKIGDAIGKMADGIKKLAGDVWGWVKEHADVIAKIGDVLSTVGNVLGVVALATSWIPGVNAVTAAAAVGVSAAAAGTKLLAKAAGADVSWGSIAMDAVGVIPGGKVVAGAKNAVAQATRGAVLAKMGKAGELAGKVPGVGQKVIKGIGGTVARDGAGAAIKIDGQVVKIGGQDVSPITMNALRSDPAAAIDQAARYSHGKAVDLANKLPGINLEPFSTKGIVAGVAVNSGIGVAKAEAKDYAVDKITGG</sequence>
<evidence type="ECO:0000259" key="2">
    <source>
        <dbReference type="Pfam" id="PF21725"/>
    </source>
</evidence>
<keyword evidence="1" id="KW-0175">Coiled coil</keyword>
<dbReference type="OrthoDB" id="4140785at2"/>
<evidence type="ECO:0000256" key="1">
    <source>
        <dbReference type="SAM" id="Coils"/>
    </source>
</evidence>
<comment type="caution">
    <text evidence="3">The sequence shown here is derived from an EMBL/GenBank/DDBJ whole genome shotgun (WGS) entry which is preliminary data.</text>
</comment>
<feature type="coiled-coil region" evidence="1">
    <location>
        <begin position="97"/>
        <end position="181"/>
    </location>
</feature>
<dbReference type="EMBL" id="PJMY01000003">
    <property type="protein sequence ID" value="PKV92926.1"/>
    <property type="molecule type" value="Genomic_DNA"/>
</dbReference>
<dbReference type="SUPFAM" id="SSF140453">
    <property type="entry name" value="EsxAB dimer-like"/>
    <property type="match status" value="1"/>
</dbReference>
<dbReference type="Gene3D" id="1.10.287.1490">
    <property type="match status" value="1"/>
</dbReference>
<protein>
    <recommendedName>
        <fullName evidence="2">Putative T7SS secretion signal domain-containing protein</fullName>
    </recommendedName>
</protein>
<proteinExistence type="predicted"/>
<evidence type="ECO:0000313" key="3">
    <source>
        <dbReference type="EMBL" id="PKV92926.1"/>
    </source>
</evidence>
<reference evidence="3 4" key="1">
    <citation type="submission" date="2017-12" db="EMBL/GenBank/DDBJ databases">
        <title>Sequencing the genomes of 1000 Actinobacteria strains.</title>
        <authorList>
            <person name="Klenk H.-P."/>
        </authorList>
    </citation>
    <scope>NUCLEOTIDE SEQUENCE [LARGE SCALE GENOMIC DNA]</scope>
    <source>
        <strain evidence="3 4">DSM 45165</strain>
    </source>
</reference>
<feature type="domain" description="Putative T7SS secretion signal" evidence="2">
    <location>
        <begin position="28"/>
        <end position="204"/>
    </location>
</feature>
<dbReference type="AlphaFoldDB" id="A0A2N3WGE8"/>
<gene>
    <name evidence="3" type="ORF">ATK30_3758</name>
</gene>
<dbReference type="Proteomes" id="UP000233750">
    <property type="component" value="Unassembled WGS sequence"/>
</dbReference>
<dbReference type="Pfam" id="PF21725">
    <property type="entry name" value="T7SS_signal"/>
    <property type="match status" value="1"/>
</dbReference>
<dbReference type="RefSeq" id="WP_101436657.1">
    <property type="nucleotide sequence ID" value="NZ_PJMY01000003.1"/>
</dbReference>
<accession>A0A2N3WGE8</accession>
<dbReference type="InterPro" id="IPR049082">
    <property type="entry name" value="T7SS_signal"/>
</dbReference>
<keyword evidence="4" id="KW-1185">Reference proteome</keyword>